<dbReference type="RefSeq" id="WP_045458377.1">
    <property type="nucleotide sequence ID" value="NZ_BBLT01000001.1"/>
</dbReference>
<accession>A0A098L9A6</accession>
<proteinExistence type="predicted"/>
<dbReference type="GO" id="GO:0003677">
    <property type="term" value="F:DNA binding"/>
    <property type="evidence" value="ECO:0007669"/>
    <property type="project" value="InterPro"/>
</dbReference>
<reference evidence="2 3" key="1">
    <citation type="submission" date="2014-09" db="EMBL/GenBank/DDBJ databases">
        <title>Sporocytophaga myxococcoides PG-01 genome sequencing.</title>
        <authorList>
            <person name="Liu L."/>
            <person name="Gao P.J."/>
            <person name="Chen G.J."/>
            <person name="Wang L.S."/>
        </authorList>
    </citation>
    <scope>NUCLEOTIDE SEQUENCE [LARGE SCALE GENOMIC DNA]</scope>
    <source>
        <strain evidence="2 3">PG-01</strain>
    </source>
</reference>
<evidence type="ECO:0000313" key="2">
    <source>
        <dbReference type="EMBL" id="GAL83470.1"/>
    </source>
</evidence>
<dbReference type="Proteomes" id="UP000030185">
    <property type="component" value="Unassembled WGS sequence"/>
</dbReference>
<sequence length="114" mass="13524">MTKQRAIGEIIKEIANKQEVSADDIAEKLGRTKRTVWRLFHAEDVSIKELRILSKLLNHNFFSEYLHIGKKVIPYEELIELKKSHSKEIQEKEKRIKELEDLIEHYKLLASKKK</sequence>
<keyword evidence="3" id="KW-1185">Reference proteome</keyword>
<dbReference type="InterPro" id="IPR010982">
    <property type="entry name" value="Lambda_DNA-bd_dom_sf"/>
</dbReference>
<evidence type="ECO:0000256" key="1">
    <source>
        <dbReference type="SAM" id="Coils"/>
    </source>
</evidence>
<feature type="coiled-coil region" evidence="1">
    <location>
        <begin position="75"/>
        <end position="109"/>
    </location>
</feature>
<keyword evidence="1" id="KW-0175">Coiled coil</keyword>
<dbReference type="STRING" id="153721.MYP_697"/>
<name>A0A098L9A6_9BACT</name>
<comment type="caution">
    <text evidence="2">The sequence shown here is derived from an EMBL/GenBank/DDBJ whole genome shotgun (WGS) entry which is preliminary data.</text>
</comment>
<protein>
    <submittedName>
        <fullName evidence="2">Uncharacterized protein</fullName>
    </submittedName>
</protein>
<dbReference type="EMBL" id="BBLT01000001">
    <property type="protein sequence ID" value="GAL83470.1"/>
    <property type="molecule type" value="Genomic_DNA"/>
</dbReference>
<dbReference type="SUPFAM" id="SSF47413">
    <property type="entry name" value="lambda repressor-like DNA-binding domains"/>
    <property type="match status" value="1"/>
</dbReference>
<dbReference type="AlphaFoldDB" id="A0A098L9A6"/>
<evidence type="ECO:0000313" key="3">
    <source>
        <dbReference type="Proteomes" id="UP000030185"/>
    </source>
</evidence>
<gene>
    <name evidence="2" type="ORF">MYP_697</name>
</gene>
<organism evidence="2 3">
    <name type="scientific">Sporocytophaga myxococcoides</name>
    <dbReference type="NCBI Taxonomy" id="153721"/>
    <lineage>
        <taxon>Bacteria</taxon>
        <taxon>Pseudomonadati</taxon>
        <taxon>Bacteroidota</taxon>
        <taxon>Cytophagia</taxon>
        <taxon>Cytophagales</taxon>
        <taxon>Cytophagaceae</taxon>
        <taxon>Sporocytophaga</taxon>
    </lineage>
</organism>